<reference evidence="6 7" key="1">
    <citation type="journal article" date="2015" name="Genome Announc.">
        <title>Expanding the biotechnology potential of lactobacilli through comparative genomics of 213 strains and associated genera.</title>
        <authorList>
            <person name="Sun Z."/>
            <person name="Harris H.M."/>
            <person name="McCann A."/>
            <person name="Guo C."/>
            <person name="Argimon S."/>
            <person name="Zhang W."/>
            <person name="Yang X."/>
            <person name="Jeffery I.B."/>
            <person name="Cooney J.C."/>
            <person name="Kagawa T.F."/>
            <person name="Liu W."/>
            <person name="Song Y."/>
            <person name="Salvetti E."/>
            <person name="Wrobel A."/>
            <person name="Rasinkangas P."/>
            <person name="Parkhill J."/>
            <person name="Rea M.C."/>
            <person name="O'Sullivan O."/>
            <person name="Ritari J."/>
            <person name="Douillard F.P."/>
            <person name="Paul Ross R."/>
            <person name="Yang R."/>
            <person name="Briner A.E."/>
            <person name="Felis G.E."/>
            <person name="de Vos W.M."/>
            <person name="Barrangou R."/>
            <person name="Klaenhammer T.R."/>
            <person name="Caufield P.W."/>
            <person name="Cui Y."/>
            <person name="Zhang H."/>
            <person name="O'Toole P.W."/>
        </authorList>
    </citation>
    <scope>NUCLEOTIDE SEQUENCE [LARGE SCALE GENOMIC DNA]</scope>
    <source>
        <strain evidence="6 7">DSM 24301</strain>
    </source>
</reference>
<dbReference type="Proteomes" id="UP000050969">
    <property type="component" value="Unassembled WGS sequence"/>
</dbReference>
<proteinExistence type="inferred from homology"/>
<evidence type="ECO:0000256" key="1">
    <source>
        <dbReference type="ARBA" id="ARBA00010838"/>
    </source>
</evidence>
<dbReference type="Gene3D" id="3.20.20.80">
    <property type="entry name" value="Glycosidases"/>
    <property type="match status" value="1"/>
</dbReference>
<dbReference type="SUPFAM" id="SSF51445">
    <property type="entry name" value="(Trans)glycosidases"/>
    <property type="match status" value="1"/>
</dbReference>
<dbReference type="Pfam" id="PF00232">
    <property type="entry name" value="Glyco_hydro_1"/>
    <property type="match status" value="1"/>
</dbReference>
<dbReference type="PROSITE" id="PS00572">
    <property type="entry name" value="GLYCOSYL_HYDROL_F1_1"/>
    <property type="match status" value="1"/>
</dbReference>
<dbReference type="EMBL" id="JQCE01000001">
    <property type="protein sequence ID" value="KRO18928.1"/>
    <property type="molecule type" value="Genomic_DNA"/>
</dbReference>
<evidence type="ECO:0000256" key="2">
    <source>
        <dbReference type="ARBA" id="ARBA00022801"/>
    </source>
</evidence>
<dbReference type="PANTHER" id="PTHR10353:SF296">
    <property type="entry name" value="6-PHOSPHO-BETA-GLUCOSIDASE"/>
    <property type="match status" value="1"/>
</dbReference>
<dbReference type="GO" id="GO:0005829">
    <property type="term" value="C:cytosol"/>
    <property type="evidence" value="ECO:0007669"/>
    <property type="project" value="TreeGrafter"/>
</dbReference>
<dbReference type="PRINTS" id="PR00131">
    <property type="entry name" value="GLHYDRLASE1"/>
</dbReference>
<dbReference type="GO" id="GO:0016052">
    <property type="term" value="P:carbohydrate catabolic process"/>
    <property type="evidence" value="ECO:0007669"/>
    <property type="project" value="TreeGrafter"/>
</dbReference>
<dbReference type="STRING" id="1293598.IV56_GL000080"/>
<keyword evidence="2 6" id="KW-0378">Hydrolase</keyword>
<keyword evidence="3" id="KW-0326">Glycosidase</keyword>
<evidence type="ECO:0000256" key="4">
    <source>
        <dbReference type="PROSITE-ProRule" id="PRU10055"/>
    </source>
</evidence>
<evidence type="ECO:0000256" key="5">
    <source>
        <dbReference type="RuleBase" id="RU003690"/>
    </source>
</evidence>
<organism evidence="6 7">
    <name type="scientific">Lacticaseibacillus saniviri JCM 17471 = DSM 24301</name>
    <dbReference type="NCBI Taxonomy" id="1293598"/>
    <lineage>
        <taxon>Bacteria</taxon>
        <taxon>Bacillati</taxon>
        <taxon>Bacillota</taxon>
        <taxon>Bacilli</taxon>
        <taxon>Lactobacillales</taxon>
        <taxon>Lactobacillaceae</taxon>
        <taxon>Lacticaseibacillus</taxon>
    </lineage>
</organism>
<comment type="similarity">
    <text evidence="1 5">Belongs to the glycosyl hydrolase 1 family.</text>
</comment>
<dbReference type="InterPro" id="IPR018120">
    <property type="entry name" value="Glyco_hydro_1_AS"/>
</dbReference>
<evidence type="ECO:0000313" key="6">
    <source>
        <dbReference type="EMBL" id="KRO18928.1"/>
    </source>
</evidence>
<gene>
    <name evidence="6" type="ORF">IV56_GL000080</name>
</gene>
<accession>A0A0R2N3G8</accession>
<dbReference type="FunFam" id="3.20.20.80:FF:000004">
    <property type="entry name" value="Beta-glucosidase 6-phospho-beta-glucosidase"/>
    <property type="match status" value="1"/>
</dbReference>
<evidence type="ECO:0000313" key="7">
    <source>
        <dbReference type="Proteomes" id="UP000050969"/>
    </source>
</evidence>
<protein>
    <submittedName>
        <fullName evidence="6">Glycosyl hydrolase 1</fullName>
    </submittedName>
</protein>
<dbReference type="AlphaFoldDB" id="A0A0R2N3G8"/>
<dbReference type="PANTHER" id="PTHR10353">
    <property type="entry name" value="GLYCOSYL HYDROLASE"/>
    <property type="match status" value="1"/>
</dbReference>
<comment type="caution">
    <text evidence="6">The sequence shown here is derived from an EMBL/GenBank/DDBJ whole genome shotgun (WGS) entry which is preliminary data.</text>
</comment>
<dbReference type="InterPro" id="IPR017853">
    <property type="entry name" value="GH"/>
</dbReference>
<keyword evidence="7" id="KW-1185">Reference proteome</keyword>
<dbReference type="InterPro" id="IPR001360">
    <property type="entry name" value="Glyco_hydro_1"/>
</dbReference>
<feature type="active site" description="Nucleophile" evidence="4">
    <location>
        <position position="378"/>
    </location>
</feature>
<dbReference type="GO" id="GO:0008422">
    <property type="term" value="F:beta-glucosidase activity"/>
    <property type="evidence" value="ECO:0007669"/>
    <property type="project" value="TreeGrafter"/>
</dbReference>
<sequence>MKGNTTMKQPFLWGGAISANQTEGNYLADGKGPSNFDQLPLDDRRLKPVYLDDPNNIFNTEEADYHPSHNGIDFYHTYADDIALLEELGVNSFRFSISWPRLFATGEETTANPAGLAYYHDLFDRLKQAHIEPIVTLSHFELPLQLVTNYGGWASRHTMDMYVRYAEFVMNEFKDDVRYWIPFNEMNMIMHIPFIGGGLTFTKQDNMLQKEYQAAHHQLLANAHVVAIGKRINPDFQFGCMLAAGRTYPYTPNPKDVWAANLSDRTALLFSDVQVRGHYPAYFDALCRKNHFTIDMAPGDLDLLAQNTVDFVSFSYYSSACSAADTDALDTIATNGFTTLKNPYLENTNSVWQVDPLGLRITLNQLYDRYEKPMFIVENGIGTTDDQLVDGHVHDPYRIKYLSDHFDQMQLAQEEDGIPLIGYMMWGIIDLVSVSEGKMSKRYGVIYVDRDDHGQGSNQRIRKDSYYWYQDYLTQHINQGGYSDEQKLSTIG</sequence>
<name>A0A0R2N3G8_9LACO</name>
<dbReference type="PATRIC" id="fig|1293598.4.peg.81"/>
<evidence type="ECO:0000256" key="3">
    <source>
        <dbReference type="ARBA" id="ARBA00023295"/>
    </source>
</evidence>